<proteinExistence type="predicted"/>
<keyword evidence="7 10" id="KW-1133">Transmembrane helix</keyword>
<dbReference type="STRING" id="658457.SAMN05216601_11513"/>
<evidence type="ECO:0000256" key="3">
    <source>
        <dbReference type="ARBA" id="ARBA00022475"/>
    </source>
</evidence>
<dbReference type="OrthoDB" id="6997042at2"/>
<evidence type="ECO:0000256" key="9">
    <source>
        <dbReference type="SAM" id="MobiDB-lite"/>
    </source>
</evidence>
<dbReference type="GO" id="GO:0005886">
    <property type="term" value="C:plasma membrane"/>
    <property type="evidence" value="ECO:0007669"/>
    <property type="project" value="UniProtKB-SubCell"/>
</dbReference>
<dbReference type="EMBL" id="FOWP01000015">
    <property type="protein sequence ID" value="SFP55616.1"/>
    <property type="molecule type" value="Genomic_DNA"/>
</dbReference>
<accession>A0A1I5RCB8</accession>
<keyword evidence="3" id="KW-1003">Cell membrane</keyword>
<feature type="transmembrane region" description="Helical" evidence="10">
    <location>
        <begin position="14"/>
        <end position="32"/>
    </location>
</feature>
<evidence type="ECO:0000313" key="12">
    <source>
        <dbReference type="EMBL" id="SFP55616.1"/>
    </source>
</evidence>
<feature type="compositionally biased region" description="Pro residues" evidence="9">
    <location>
        <begin position="203"/>
        <end position="213"/>
    </location>
</feature>
<comment type="subcellular location">
    <subcellularLocation>
        <location evidence="1">Cell inner membrane</location>
    </subcellularLocation>
</comment>
<dbReference type="Proteomes" id="UP000182400">
    <property type="component" value="Unassembled WGS sequence"/>
</dbReference>
<dbReference type="RefSeq" id="WP_074941275.1">
    <property type="nucleotide sequence ID" value="NZ_FOWP01000015.1"/>
</dbReference>
<evidence type="ECO:0000256" key="5">
    <source>
        <dbReference type="ARBA" id="ARBA00022692"/>
    </source>
</evidence>
<feature type="region of interest" description="Disordered" evidence="9">
    <location>
        <begin position="189"/>
        <end position="213"/>
    </location>
</feature>
<name>A0A1I5RCB8_9GAMM</name>
<feature type="domain" description="Type II secretion system protein GspC N-terminal" evidence="11">
    <location>
        <begin position="27"/>
        <end position="147"/>
    </location>
</feature>
<dbReference type="Pfam" id="PF11356">
    <property type="entry name" value="T2SSC"/>
    <property type="match status" value="1"/>
</dbReference>
<reference evidence="12 13" key="1">
    <citation type="submission" date="2016-10" db="EMBL/GenBank/DDBJ databases">
        <authorList>
            <person name="de Groot N.N."/>
        </authorList>
    </citation>
    <scope>NUCLEOTIDE SEQUENCE [LARGE SCALE GENOMIC DNA]</scope>
    <source>
        <strain evidence="12 13">CCUG 59231</strain>
    </source>
</reference>
<organism evidence="12 13">
    <name type="scientific">Ectopseudomonas composti</name>
    <dbReference type="NCBI Taxonomy" id="658457"/>
    <lineage>
        <taxon>Bacteria</taxon>
        <taxon>Pseudomonadati</taxon>
        <taxon>Pseudomonadota</taxon>
        <taxon>Gammaproteobacteria</taxon>
        <taxon>Pseudomonadales</taxon>
        <taxon>Pseudomonadaceae</taxon>
        <taxon>Ectopseudomonas</taxon>
    </lineage>
</organism>
<keyword evidence="5 10" id="KW-0812">Transmembrane</keyword>
<protein>
    <submittedName>
        <fullName evidence="12">General secretion pathway protein C</fullName>
    </submittedName>
</protein>
<gene>
    <name evidence="12" type="ORF">SAMN05216601_11513</name>
</gene>
<evidence type="ECO:0000256" key="10">
    <source>
        <dbReference type="SAM" id="Phobius"/>
    </source>
</evidence>
<dbReference type="AlphaFoldDB" id="A0A1I5RCB8"/>
<evidence type="ECO:0000259" key="11">
    <source>
        <dbReference type="Pfam" id="PF11356"/>
    </source>
</evidence>
<dbReference type="Gene3D" id="2.30.30.830">
    <property type="match status" value="1"/>
</dbReference>
<keyword evidence="6" id="KW-0653">Protein transport</keyword>
<evidence type="ECO:0000313" key="13">
    <source>
        <dbReference type="Proteomes" id="UP000182400"/>
    </source>
</evidence>
<sequence>MPISALPQRLKDNAPSLIGMLVLIALSVSLAWQSAELLRLVRGPVQQAPSQSAPSAEQRVQAPIDQLFGTPRQADSGPPPATNLQLTLLGSFVHSDPQRSSAMIQRQGQSAQRFAVGTDVDNGVRLDAVYADRVELVRNGRRESLTFPRPSSGQYSYTPPVETAAPDSLQQLDQLDQDNLEQLRQRMQALREQMEASGTQPVETPPDQPMESD</sequence>
<evidence type="ECO:0000256" key="7">
    <source>
        <dbReference type="ARBA" id="ARBA00022989"/>
    </source>
</evidence>
<evidence type="ECO:0000256" key="4">
    <source>
        <dbReference type="ARBA" id="ARBA00022519"/>
    </source>
</evidence>
<evidence type="ECO:0000256" key="6">
    <source>
        <dbReference type="ARBA" id="ARBA00022927"/>
    </source>
</evidence>
<evidence type="ECO:0000256" key="2">
    <source>
        <dbReference type="ARBA" id="ARBA00022448"/>
    </source>
</evidence>
<evidence type="ECO:0000256" key="1">
    <source>
        <dbReference type="ARBA" id="ARBA00004533"/>
    </source>
</evidence>
<keyword evidence="8 10" id="KW-0472">Membrane</keyword>
<keyword evidence="2" id="KW-0813">Transport</keyword>
<keyword evidence="4" id="KW-0997">Cell inner membrane</keyword>
<dbReference type="InterPro" id="IPR024961">
    <property type="entry name" value="T2SS_GspC_N"/>
</dbReference>
<dbReference type="GO" id="GO:0015031">
    <property type="term" value="P:protein transport"/>
    <property type="evidence" value="ECO:0007669"/>
    <property type="project" value="UniProtKB-KW"/>
</dbReference>
<evidence type="ECO:0000256" key="8">
    <source>
        <dbReference type="ARBA" id="ARBA00023136"/>
    </source>
</evidence>